<reference evidence="1 2" key="1">
    <citation type="journal article" date="2016" name="Sci. Rep.">
        <title>Metabolic traits of an uncultured archaeal lineage -MSBL1- from brine pools of the Red Sea.</title>
        <authorList>
            <person name="Mwirichia R."/>
            <person name="Alam I."/>
            <person name="Rashid M."/>
            <person name="Vinu M."/>
            <person name="Ba-Alawi W."/>
            <person name="Anthony Kamau A."/>
            <person name="Kamanda Ngugi D."/>
            <person name="Goker M."/>
            <person name="Klenk H.P."/>
            <person name="Bajic V."/>
            <person name="Stingl U."/>
        </authorList>
    </citation>
    <scope>NUCLEOTIDE SEQUENCE [LARGE SCALE GENOMIC DNA]</scope>
    <source>
        <strain evidence="1">SCGC-AAA259I09</strain>
    </source>
</reference>
<comment type="caution">
    <text evidence="1">The sequence shown here is derived from an EMBL/GenBank/DDBJ whole genome shotgun (WGS) entry which is preliminary data.</text>
</comment>
<dbReference type="EMBL" id="LHXR01000208">
    <property type="protein sequence ID" value="KXA94124.1"/>
    <property type="molecule type" value="Genomic_DNA"/>
</dbReference>
<dbReference type="Proteomes" id="UP000070463">
    <property type="component" value="Unassembled WGS sequence"/>
</dbReference>
<evidence type="ECO:0000313" key="1">
    <source>
        <dbReference type="EMBL" id="KXA94124.1"/>
    </source>
</evidence>
<evidence type="ECO:0000313" key="2">
    <source>
        <dbReference type="Proteomes" id="UP000070463"/>
    </source>
</evidence>
<keyword evidence="2" id="KW-1185">Reference proteome</keyword>
<sequence length="69" mass="8214">MSIVVKNMLRKFNLLDQTTHEDREEIDREIERRTGKYCDEGAKELSESEFKRLVRKILARKKESNPAYA</sequence>
<protein>
    <submittedName>
        <fullName evidence="1">Uncharacterized protein</fullName>
    </submittedName>
</protein>
<proteinExistence type="predicted"/>
<accession>A0A133UIU6</accession>
<dbReference type="AlphaFoldDB" id="A0A133UIU6"/>
<organism evidence="1 2">
    <name type="scientific">candidate division MSBL1 archaeon SCGC-AAA259I09</name>
    <dbReference type="NCBI Taxonomy" id="1698267"/>
    <lineage>
        <taxon>Archaea</taxon>
        <taxon>Methanobacteriati</taxon>
        <taxon>Methanobacteriota</taxon>
        <taxon>candidate division MSBL1</taxon>
    </lineage>
</organism>
<name>A0A133UIU6_9EURY</name>
<gene>
    <name evidence="1" type="ORF">AKJ37_07965</name>
</gene>